<organism evidence="2 3">
    <name type="scientific">Rhodopseudomonas palustris (strain DX-1)</name>
    <dbReference type="NCBI Taxonomy" id="652103"/>
    <lineage>
        <taxon>Bacteria</taxon>
        <taxon>Pseudomonadati</taxon>
        <taxon>Pseudomonadota</taxon>
        <taxon>Alphaproteobacteria</taxon>
        <taxon>Hyphomicrobiales</taxon>
        <taxon>Nitrobacteraceae</taxon>
        <taxon>Rhodopseudomonas</taxon>
    </lineage>
</organism>
<name>E6VP85_RHOPX</name>
<dbReference type="EMBL" id="CP002418">
    <property type="protein sequence ID" value="ADU43634.1"/>
    <property type="molecule type" value="Genomic_DNA"/>
</dbReference>
<dbReference type="Proteomes" id="UP000001402">
    <property type="component" value="Chromosome"/>
</dbReference>
<evidence type="ECO:0000313" key="3">
    <source>
        <dbReference type="Proteomes" id="UP000001402"/>
    </source>
</evidence>
<keyword evidence="1" id="KW-0472">Membrane</keyword>
<sequence length="54" mass="6009" precursor="true">MSTDLISHAKRKSVFRALVALNAATLLAWMGLLVIGLGFWLQNIATAVWVFMFD</sequence>
<feature type="transmembrane region" description="Helical" evidence="1">
    <location>
        <begin position="20"/>
        <end position="41"/>
    </location>
</feature>
<keyword evidence="1" id="KW-0812">Transmembrane</keyword>
<proteinExistence type="predicted"/>
<evidence type="ECO:0000256" key="1">
    <source>
        <dbReference type="SAM" id="Phobius"/>
    </source>
</evidence>
<dbReference type="AlphaFoldDB" id="E6VP85"/>
<keyword evidence="1" id="KW-1133">Transmembrane helix</keyword>
<reference evidence="2" key="1">
    <citation type="submission" date="2010-12" db="EMBL/GenBank/DDBJ databases">
        <title>Complete sequence of Rhodopseudomonas palustris DX-1.</title>
        <authorList>
            <consortium name="US DOE Joint Genome Institute"/>
            <person name="Lucas S."/>
            <person name="Copeland A."/>
            <person name="Lapidus A."/>
            <person name="Cheng J.-F."/>
            <person name="Goodwin L."/>
            <person name="Pitluck S."/>
            <person name="Misra M."/>
            <person name="Chertkov O."/>
            <person name="Detter J.C."/>
            <person name="Han C."/>
            <person name="Tapia R."/>
            <person name="Land M."/>
            <person name="Hauser L."/>
            <person name="Kyrpides N."/>
            <person name="Ivanova N."/>
            <person name="Ovchinnikova G."/>
            <person name="Logan B."/>
            <person name="Oda Y."/>
            <person name="Harwood C."/>
            <person name="Woyke T."/>
        </authorList>
    </citation>
    <scope>NUCLEOTIDE SEQUENCE [LARGE SCALE GENOMIC DNA]</scope>
    <source>
        <strain evidence="2">DX-1</strain>
    </source>
</reference>
<evidence type="ECO:0000313" key="2">
    <source>
        <dbReference type="EMBL" id="ADU43634.1"/>
    </source>
</evidence>
<accession>E6VP85</accession>
<gene>
    <name evidence="2" type="ordered locus">Rpdx1_2026</name>
</gene>
<protein>
    <submittedName>
        <fullName evidence="2">Uncharacterized protein</fullName>
    </submittedName>
</protein>
<dbReference type="KEGG" id="rpx:Rpdx1_2026"/>
<dbReference type="HOGENOM" id="CLU_3047471_0_0_5"/>